<evidence type="ECO:0000256" key="1">
    <source>
        <dbReference type="SAM" id="Coils"/>
    </source>
</evidence>
<organism evidence="4 5">
    <name type="scientific">[Candida] anglica</name>
    <dbReference type="NCBI Taxonomy" id="148631"/>
    <lineage>
        <taxon>Eukaryota</taxon>
        <taxon>Fungi</taxon>
        <taxon>Dikarya</taxon>
        <taxon>Ascomycota</taxon>
        <taxon>Saccharomycotina</taxon>
        <taxon>Pichiomycetes</taxon>
        <taxon>Debaryomycetaceae</taxon>
        <taxon>Kurtzmaniella</taxon>
    </lineage>
</organism>
<feature type="coiled-coil region" evidence="1">
    <location>
        <begin position="572"/>
        <end position="623"/>
    </location>
</feature>
<keyword evidence="1" id="KW-0175">Coiled coil</keyword>
<dbReference type="Gene3D" id="3.30.1520.10">
    <property type="entry name" value="Phox-like domain"/>
    <property type="match status" value="1"/>
</dbReference>
<dbReference type="SUPFAM" id="SSF64268">
    <property type="entry name" value="PX domain"/>
    <property type="match status" value="1"/>
</dbReference>
<dbReference type="Pfam" id="PF12825">
    <property type="entry name" value="DUF3818"/>
    <property type="match status" value="1"/>
</dbReference>
<evidence type="ECO:0000313" key="4">
    <source>
        <dbReference type="EMBL" id="CAK7909764.1"/>
    </source>
</evidence>
<dbReference type="PANTHER" id="PTHR47185:SF1">
    <property type="entry name" value="PX DOMAIN-CONTAINING PROTEIN YPR097W"/>
    <property type="match status" value="1"/>
</dbReference>
<evidence type="ECO:0000313" key="5">
    <source>
        <dbReference type="Proteomes" id="UP001497600"/>
    </source>
</evidence>
<dbReference type="EMBL" id="OZ004257">
    <property type="protein sequence ID" value="CAK7909764.1"/>
    <property type="molecule type" value="Genomic_DNA"/>
</dbReference>
<gene>
    <name evidence="4" type="ORF">CAAN4_E16402</name>
</gene>
<feature type="region of interest" description="Disordered" evidence="2">
    <location>
        <begin position="313"/>
        <end position="362"/>
    </location>
</feature>
<keyword evidence="5" id="KW-1185">Reference proteome</keyword>
<dbReference type="InterPro" id="IPR036871">
    <property type="entry name" value="PX_dom_sf"/>
</dbReference>
<dbReference type="InterPro" id="IPR001683">
    <property type="entry name" value="PX_dom"/>
</dbReference>
<dbReference type="PROSITE" id="PS50195">
    <property type="entry name" value="PX"/>
    <property type="match status" value="1"/>
</dbReference>
<dbReference type="InterPro" id="IPR047168">
    <property type="entry name" value="LEC1-like"/>
</dbReference>
<protein>
    <recommendedName>
        <fullName evidence="3">PX domain-containing protein</fullName>
    </recommendedName>
</protein>
<accession>A0ABP0EDT1</accession>
<evidence type="ECO:0000259" key="3">
    <source>
        <dbReference type="PROSITE" id="PS50195"/>
    </source>
</evidence>
<reference evidence="4 5" key="1">
    <citation type="submission" date="2024-01" db="EMBL/GenBank/DDBJ databases">
        <authorList>
            <consortium name="Genoscope - CEA"/>
            <person name="William W."/>
        </authorList>
    </citation>
    <scope>NUCLEOTIDE SEQUENCE [LARGE SCALE GENOMIC DNA]</scope>
    <source>
        <strain evidence="4 5">29B2s-10</strain>
    </source>
</reference>
<feature type="compositionally biased region" description="Low complexity" evidence="2">
    <location>
        <begin position="352"/>
        <end position="362"/>
    </location>
</feature>
<dbReference type="InterPro" id="IPR024554">
    <property type="entry name" value="LEC1-like_C"/>
</dbReference>
<name>A0ABP0EDT1_9ASCO</name>
<dbReference type="Pfam" id="PF12828">
    <property type="entry name" value="PXB"/>
    <property type="match status" value="1"/>
</dbReference>
<feature type="domain" description="PX" evidence="3">
    <location>
        <begin position="247"/>
        <end position="407"/>
    </location>
</feature>
<sequence length="983" mass="113634">MGFQSEREMDTKDPAELNVVTGLDPTHEHFFKKYLLRNRLSHELHQLSHPDCCKQFGYPFKSSVELADEKSLHSTTEQIPTVQLPLLRYFFNTFVSTFPFIASNPKHEQLIFWQDTVQPFLENLNSKQISKSHERKGLVTKRHRANTKVLSGVLLFFNSMLVSPQELTYLNSNHLEASASSRLDKLGAGKSGGGGTKRDPNPLAQNTTNQAYMTYNSDIAINVVAVRRVTREGPDSEEGSNTGSYWKPKFRIFGTATPSLAKKRHHYEFIIEVTKRTKTGAKNQYSYNSHYIARPYHEFRQMEKRLKRQYPGLMSTDAPKLPRKLTHDGGISSSEWDTKEKSMNSTNALRASTSSQSSSSSNYSNVSLFREKLRLALRGYLNSLLKFPEIALSNTLEDFLSNPQEIFYELSEIEEKDSQERINHEKSMLETQYEFQQKASSLILGLSKDFDGFKKKLVMNKGALEEIFNEIGSSKSINDLSPMLRTFIEWCKLETAATLYQMFLSHDNAGEWFAKCKKFHGLFPYSVVYGILRFTNPVKVVTRVVDLLLVNIPNINPWGESGGKSLLSMIFVMLLNEDLNDFTKELVILEQEKIVGDQYSIFLQRLRAYLDEDESILEDIREDAAISEQDLVLTVLSTDKLEPRLSDDDWVTFADIERSFCAYETVSNKRTDLSNEDKSEALHESELYLNLKQYWQIQIRKRDKDLMKQLWQEPELTKMLKQFLTLFYQPMMKVLGKCDIHLVFKDFQIFMDDLMITLEKLSDGEMYFMSSLEIFNILKSLLDRHEIVFWRFLHTLYVKDDSRLFLGLIQWAERFLTILRLKYTNTSSVSLDLEELARHVDVDKEKFSEQLNALVNQTLEKRRLYKDYLDEKANISEKSVLPGSQRDLDRKWDETNENIFGNGESEFGINAEDLDDFNLEVAGGIESKPAGYGDIDEHEQDIDRELQRKIRALDNEQGRVGTSELDKFDNEFSIRLSDLLGSL</sequence>
<dbReference type="InterPro" id="IPR024555">
    <property type="entry name" value="PX-associated"/>
</dbReference>
<dbReference type="CDD" id="cd06869">
    <property type="entry name" value="PX_UP2_fungi"/>
    <property type="match status" value="1"/>
</dbReference>
<feature type="region of interest" description="Disordered" evidence="2">
    <location>
        <begin position="182"/>
        <end position="206"/>
    </location>
</feature>
<proteinExistence type="predicted"/>
<evidence type="ECO:0000256" key="2">
    <source>
        <dbReference type="SAM" id="MobiDB-lite"/>
    </source>
</evidence>
<dbReference type="PANTHER" id="PTHR47185">
    <property type="entry name" value="PX DOMAIN-CONTAINING PROTEIN YPR097W"/>
    <property type="match status" value="1"/>
</dbReference>
<dbReference type="Pfam" id="PF00787">
    <property type="entry name" value="PX"/>
    <property type="match status" value="1"/>
</dbReference>
<dbReference type="Proteomes" id="UP001497600">
    <property type="component" value="Chromosome E"/>
</dbReference>